<evidence type="ECO:0000313" key="2">
    <source>
        <dbReference type="Proteomes" id="UP000269001"/>
    </source>
</evidence>
<proteinExistence type="predicted"/>
<dbReference type="EMBL" id="RAXU01000082">
    <property type="protein sequence ID" value="RKG29408.1"/>
    <property type="molecule type" value="Genomic_DNA"/>
</dbReference>
<feature type="non-terminal residue" evidence="1">
    <location>
        <position position="133"/>
    </location>
</feature>
<accession>A0A3A8E5I9</accession>
<organism evidence="1 2">
    <name type="scientific">Acinetobacter guerrae</name>
    <dbReference type="NCBI Taxonomy" id="1843371"/>
    <lineage>
        <taxon>Bacteria</taxon>
        <taxon>Pseudomonadati</taxon>
        <taxon>Pseudomonadota</taxon>
        <taxon>Gammaproteobacteria</taxon>
        <taxon>Moraxellales</taxon>
        <taxon>Moraxellaceae</taxon>
        <taxon>Acinetobacter</taxon>
    </lineage>
</organism>
<feature type="non-terminal residue" evidence="1">
    <location>
        <position position="1"/>
    </location>
</feature>
<dbReference type="RefSeq" id="WP_171406839.1">
    <property type="nucleotide sequence ID" value="NZ_RAXU01000082.1"/>
</dbReference>
<name>A0A3A8E5I9_9GAMM</name>
<keyword evidence="2" id="KW-1185">Reference proteome</keyword>
<evidence type="ECO:0000313" key="1">
    <source>
        <dbReference type="EMBL" id="RKG29408.1"/>
    </source>
</evidence>
<dbReference type="AlphaFoldDB" id="A0A3A8E5I9"/>
<gene>
    <name evidence="1" type="ORF">D7V21_17095</name>
</gene>
<comment type="caution">
    <text evidence="1">The sequence shown here is derived from an EMBL/GenBank/DDBJ whole genome shotgun (WGS) entry which is preliminary data.</text>
</comment>
<reference evidence="1 2" key="1">
    <citation type="submission" date="2018-09" db="EMBL/GenBank/DDBJ databases">
        <title>The draft genome of Acinetobacter spp. strains.</title>
        <authorList>
            <person name="Qin J."/>
            <person name="Feng Y."/>
            <person name="Zong Z."/>
        </authorList>
    </citation>
    <scope>NUCLEOTIDE SEQUENCE [LARGE SCALE GENOMIC DNA]</scope>
    <source>
        <strain evidence="1 2">WCHAc060096</strain>
    </source>
</reference>
<sequence length="133" mass="14982">LDKQNQIIDGYFGKANTAVTATDSWTGSVNNLTKAYKELVKSIQDNTFSNLFQIDQMKNGVDPELAAKRAKALADLNADPKSTQTYFRLPDALDAQITNDFKVDKERVALEEKVTKEKQNQKEQQEKIKVLMA</sequence>
<dbReference type="Proteomes" id="UP000269001">
    <property type="component" value="Unassembled WGS sequence"/>
</dbReference>
<protein>
    <submittedName>
        <fullName evidence="1">Uncharacterized protein</fullName>
    </submittedName>
</protein>